<sequence length="207" mass="23418">MSARRHSASGLGGLRAWAASQDGRNAERTVVTSVFKTIYGFGASLHTAFPFPGRQVESKQTHRHTEVNTHDGGALDQNPYTVLKTAVGRRAYIRLMRPAVVWRRWTMDRIHSREGKDEEAMKRNTQPTSPRSRPTPYLTSWSNRANWTRAEAETYVVGTQRGRPLDVLEQRWETTAKGDAQGDEKRWSSSHHPRGHPVGSSDGWEVK</sequence>
<organism evidence="2 3">
    <name type="scientific">Roridomyces roridus</name>
    <dbReference type="NCBI Taxonomy" id="1738132"/>
    <lineage>
        <taxon>Eukaryota</taxon>
        <taxon>Fungi</taxon>
        <taxon>Dikarya</taxon>
        <taxon>Basidiomycota</taxon>
        <taxon>Agaricomycotina</taxon>
        <taxon>Agaricomycetes</taxon>
        <taxon>Agaricomycetidae</taxon>
        <taxon>Agaricales</taxon>
        <taxon>Marasmiineae</taxon>
        <taxon>Mycenaceae</taxon>
        <taxon>Roridomyces</taxon>
    </lineage>
</organism>
<name>A0AAD7BLT5_9AGAR</name>
<evidence type="ECO:0000313" key="2">
    <source>
        <dbReference type="EMBL" id="KAJ7624873.1"/>
    </source>
</evidence>
<protein>
    <submittedName>
        <fullName evidence="2">Uncharacterized protein</fullName>
    </submittedName>
</protein>
<evidence type="ECO:0000313" key="3">
    <source>
        <dbReference type="Proteomes" id="UP001221142"/>
    </source>
</evidence>
<proteinExistence type="predicted"/>
<reference evidence="2" key="1">
    <citation type="submission" date="2023-03" db="EMBL/GenBank/DDBJ databases">
        <title>Massive genome expansion in bonnet fungi (Mycena s.s.) driven by repeated elements and novel gene families across ecological guilds.</title>
        <authorList>
            <consortium name="Lawrence Berkeley National Laboratory"/>
            <person name="Harder C.B."/>
            <person name="Miyauchi S."/>
            <person name="Viragh M."/>
            <person name="Kuo A."/>
            <person name="Thoen E."/>
            <person name="Andreopoulos B."/>
            <person name="Lu D."/>
            <person name="Skrede I."/>
            <person name="Drula E."/>
            <person name="Henrissat B."/>
            <person name="Morin E."/>
            <person name="Kohler A."/>
            <person name="Barry K."/>
            <person name="LaButti K."/>
            <person name="Morin E."/>
            <person name="Salamov A."/>
            <person name="Lipzen A."/>
            <person name="Mereny Z."/>
            <person name="Hegedus B."/>
            <person name="Baldrian P."/>
            <person name="Stursova M."/>
            <person name="Weitz H."/>
            <person name="Taylor A."/>
            <person name="Grigoriev I.V."/>
            <person name="Nagy L.G."/>
            <person name="Martin F."/>
            <person name="Kauserud H."/>
        </authorList>
    </citation>
    <scope>NUCLEOTIDE SEQUENCE</scope>
    <source>
        <strain evidence="2">9284</strain>
    </source>
</reference>
<feature type="compositionally biased region" description="Basic and acidic residues" evidence="1">
    <location>
        <begin position="113"/>
        <end position="122"/>
    </location>
</feature>
<feature type="region of interest" description="Disordered" evidence="1">
    <location>
        <begin position="161"/>
        <end position="207"/>
    </location>
</feature>
<dbReference type="AlphaFoldDB" id="A0AAD7BLT5"/>
<dbReference type="Proteomes" id="UP001221142">
    <property type="component" value="Unassembled WGS sequence"/>
</dbReference>
<feature type="compositionally biased region" description="Basic and acidic residues" evidence="1">
    <location>
        <begin position="163"/>
        <end position="187"/>
    </location>
</feature>
<feature type="region of interest" description="Disordered" evidence="1">
    <location>
        <begin position="113"/>
        <end position="140"/>
    </location>
</feature>
<dbReference type="EMBL" id="JARKIF010000013">
    <property type="protein sequence ID" value="KAJ7624873.1"/>
    <property type="molecule type" value="Genomic_DNA"/>
</dbReference>
<evidence type="ECO:0000256" key="1">
    <source>
        <dbReference type="SAM" id="MobiDB-lite"/>
    </source>
</evidence>
<feature type="compositionally biased region" description="Low complexity" evidence="1">
    <location>
        <begin position="127"/>
        <end position="136"/>
    </location>
</feature>
<keyword evidence="3" id="KW-1185">Reference proteome</keyword>
<comment type="caution">
    <text evidence="2">The sequence shown here is derived from an EMBL/GenBank/DDBJ whole genome shotgun (WGS) entry which is preliminary data.</text>
</comment>
<gene>
    <name evidence="2" type="ORF">FB45DRAFT_1005643</name>
</gene>
<accession>A0AAD7BLT5</accession>